<organism evidence="1 2">
    <name type="scientific">SAR92 clade bacterium</name>
    <dbReference type="NCBI Taxonomy" id="2315479"/>
    <lineage>
        <taxon>Bacteria</taxon>
        <taxon>Pseudomonadati</taxon>
        <taxon>Pseudomonadota</taxon>
        <taxon>Gammaproteobacteria</taxon>
        <taxon>Cellvibrionales</taxon>
        <taxon>Porticoccaceae</taxon>
        <taxon>SAR92 clade</taxon>
    </lineage>
</organism>
<evidence type="ECO:0000313" key="2">
    <source>
        <dbReference type="Proteomes" id="UP000315889"/>
    </source>
</evidence>
<reference evidence="1 2" key="1">
    <citation type="submission" date="2019-02" db="EMBL/GenBank/DDBJ databases">
        <title>Prokaryotic population dynamics and viral predation in marine succession experiment using metagenomics: the confinement effect.</title>
        <authorList>
            <person name="Haro-Moreno J.M."/>
            <person name="Rodriguez-Valera F."/>
            <person name="Lopez-Perez M."/>
        </authorList>
    </citation>
    <scope>NUCLEOTIDE SEQUENCE [LARGE SCALE GENOMIC DNA]</scope>
    <source>
        <strain evidence="1">MED-G170</strain>
    </source>
</reference>
<comment type="caution">
    <text evidence="1">The sequence shown here is derived from an EMBL/GenBank/DDBJ whole genome shotgun (WGS) entry which is preliminary data.</text>
</comment>
<protein>
    <submittedName>
        <fullName evidence="1">Uncharacterized protein</fullName>
    </submittedName>
</protein>
<name>A0A520MP85_9GAMM</name>
<proteinExistence type="predicted"/>
<accession>A0A520MP85</accession>
<dbReference type="EMBL" id="SHBP01000001">
    <property type="protein sequence ID" value="RZO23033.1"/>
    <property type="molecule type" value="Genomic_DNA"/>
</dbReference>
<dbReference type="Proteomes" id="UP000315889">
    <property type="component" value="Unassembled WGS sequence"/>
</dbReference>
<gene>
    <name evidence="1" type="ORF">EVB03_01345</name>
</gene>
<sequence>MPDKTTSNGWFKLALSKLNRVMSEDMSDYDEDADYDTRVKLPEWQLAALKKRKRDQKYQQK</sequence>
<evidence type="ECO:0000313" key="1">
    <source>
        <dbReference type="EMBL" id="RZO23033.1"/>
    </source>
</evidence>
<dbReference type="AlphaFoldDB" id="A0A520MP85"/>